<organism evidence="10 11">
    <name type="scientific">Tachysurus vachellii</name>
    <name type="common">Darkbarbel catfish</name>
    <name type="synonym">Pelteobagrus vachellii</name>
    <dbReference type="NCBI Taxonomy" id="175792"/>
    <lineage>
        <taxon>Eukaryota</taxon>
        <taxon>Metazoa</taxon>
        <taxon>Chordata</taxon>
        <taxon>Craniata</taxon>
        <taxon>Vertebrata</taxon>
        <taxon>Euteleostomi</taxon>
        <taxon>Actinopterygii</taxon>
        <taxon>Neopterygii</taxon>
        <taxon>Teleostei</taxon>
        <taxon>Ostariophysi</taxon>
        <taxon>Siluriformes</taxon>
        <taxon>Bagridae</taxon>
        <taxon>Tachysurus</taxon>
    </lineage>
</organism>
<dbReference type="PANTHER" id="PTHR28556:SF6">
    <property type="entry name" value="TRANSMEMBRANE PROTEIN 106A"/>
    <property type="match status" value="1"/>
</dbReference>
<evidence type="ECO:0000313" key="10">
    <source>
        <dbReference type="EMBL" id="KAK2866384.1"/>
    </source>
</evidence>
<evidence type="ECO:0000256" key="2">
    <source>
        <dbReference type="ARBA" id="ARBA00008111"/>
    </source>
</evidence>
<gene>
    <name evidence="10" type="ORF">Q7C36_002440</name>
</gene>
<feature type="compositionally biased region" description="Polar residues" evidence="6">
    <location>
        <begin position="1"/>
        <end position="10"/>
    </location>
</feature>
<evidence type="ECO:0000256" key="3">
    <source>
        <dbReference type="ARBA" id="ARBA00022692"/>
    </source>
</evidence>
<evidence type="ECO:0008006" key="12">
    <source>
        <dbReference type="Google" id="ProtNLM"/>
    </source>
</evidence>
<dbReference type="Pfam" id="PF07092">
    <property type="entry name" value="TMEM106"/>
    <property type="match status" value="1"/>
</dbReference>
<dbReference type="Gene3D" id="2.60.40.1820">
    <property type="match status" value="1"/>
</dbReference>
<feature type="transmembrane region" description="Helical" evidence="7">
    <location>
        <begin position="63"/>
        <end position="84"/>
    </location>
</feature>
<protein>
    <recommendedName>
        <fullName evidence="12">Transmembrane protein 106A</fullName>
    </recommendedName>
</protein>
<feature type="domain" description="Transmembrane protein 106 C-terminal" evidence="8">
    <location>
        <begin position="85"/>
        <end position="221"/>
    </location>
</feature>
<dbReference type="InterPro" id="IPR009790">
    <property type="entry name" value="TMEM106"/>
</dbReference>
<dbReference type="InterPro" id="IPR048511">
    <property type="entry name" value="TMEM106_N"/>
</dbReference>
<accession>A0AA88NY69</accession>
<dbReference type="EMBL" id="JAVHJS010000002">
    <property type="protein sequence ID" value="KAK2866384.1"/>
    <property type="molecule type" value="Genomic_DNA"/>
</dbReference>
<dbReference type="AlphaFoldDB" id="A0AA88NY69"/>
<reference evidence="10" key="1">
    <citation type="submission" date="2023-08" db="EMBL/GenBank/DDBJ databases">
        <title>Pelteobagrus vachellii genome.</title>
        <authorList>
            <person name="Liu H."/>
        </authorList>
    </citation>
    <scope>NUCLEOTIDE SEQUENCE</scope>
    <source>
        <strain evidence="10">PRFRI_2022a</strain>
        <tissue evidence="10">Muscle</tissue>
    </source>
</reference>
<evidence type="ECO:0000313" key="11">
    <source>
        <dbReference type="Proteomes" id="UP001187315"/>
    </source>
</evidence>
<evidence type="ECO:0000259" key="8">
    <source>
        <dbReference type="Pfam" id="PF07092"/>
    </source>
</evidence>
<evidence type="ECO:0000256" key="6">
    <source>
        <dbReference type="SAM" id="MobiDB-lite"/>
    </source>
</evidence>
<keyword evidence="4 7" id="KW-1133">Transmembrane helix</keyword>
<feature type="domain" description="Transmembrane protein 106 N-terminal" evidence="9">
    <location>
        <begin position="27"/>
        <end position="62"/>
    </location>
</feature>
<feature type="region of interest" description="Disordered" evidence="6">
    <location>
        <begin position="1"/>
        <end position="30"/>
    </location>
</feature>
<evidence type="ECO:0000256" key="5">
    <source>
        <dbReference type="ARBA" id="ARBA00023136"/>
    </source>
</evidence>
<evidence type="ECO:0000256" key="1">
    <source>
        <dbReference type="ARBA" id="ARBA00004308"/>
    </source>
</evidence>
<dbReference type="InterPro" id="IPR048509">
    <property type="entry name" value="TMEM106_C"/>
</dbReference>
<evidence type="ECO:0000259" key="9">
    <source>
        <dbReference type="Pfam" id="PF21002"/>
    </source>
</evidence>
<name>A0AA88NY69_TACVA</name>
<comment type="caution">
    <text evidence="10">The sequence shown here is derived from an EMBL/GenBank/DDBJ whole genome shotgun (WGS) entry which is preliminary data.</text>
</comment>
<keyword evidence="3 7" id="KW-0812">Transmembrane</keyword>
<comment type="similarity">
    <text evidence="2">Belongs to the TMEM106 family.</text>
</comment>
<keyword evidence="5 7" id="KW-0472">Membrane</keyword>
<evidence type="ECO:0000256" key="7">
    <source>
        <dbReference type="SAM" id="Phobius"/>
    </source>
</evidence>
<dbReference type="Pfam" id="PF21002">
    <property type="entry name" value="TMEM106_N"/>
    <property type="match status" value="1"/>
</dbReference>
<sequence>MTLNTDQQKPSRWMDYGSIPGKGQGENCPTCQGSGRISRSQEAQLVAVIPCSDQRLKPSRTKLYVCISIAVCLLTCFLILLFLFPRSLEISSVTPQSSLVYFAPKYVQMIITNKLNVSNQNFVTIEAHDLDLQVLINNNVVGKTKMANLTKIPPRSQKSITVVTNVTIEEDGLIYYCKTSAFRPHTLYAQLQVTIKAYFLSHEEQLSLDTFEYIDCGRNTTIPHNLP</sequence>
<evidence type="ECO:0000256" key="4">
    <source>
        <dbReference type="ARBA" id="ARBA00022989"/>
    </source>
</evidence>
<keyword evidence="11" id="KW-1185">Reference proteome</keyword>
<dbReference type="Proteomes" id="UP001187315">
    <property type="component" value="Unassembled WGS sequence"/>
</dbReference>
<dbReference type="PANTHER" id="PTHR28556">
    <property type="entry name" value="TRANSMEMBRANE PROTEIN 106B"/>
    <property type="match status" value="1"/>
</dbReference>
<dbReference type="GO" id="GO:0012505">
    <property type="term" value="C:endomembrane system"/>
    <property type="evidence" value="ECO:0007669"/>
    <property type="project" value="UniProtKB-SubCell"/>
</dbReference>
<comment type="subcellular location">
    <subcellularLocation>
        <location evidence="1">Endomembrane system</location>
    </subcellularLocation>
</comment>
<proteinExistence type="inferred from homology"/>